<dbReference type="Gene3D" id="3.40.50.300">
    <property type="entry name" value="P-loop containing nucleotide triphosphate hydrolases"/>
    <property type="match status" value="1"/>
</dbReference>
<protein>
    <submittedName>
        <fullName evidence="1">Uncharacterized protein</fullName>
    </submittedName>
</protein>
<gene>
    <name evidence="1" type="ORF">DD237_008023</name>
</gene>
<dbReference type="AlphaFoldDB" id="A0A3R7W0V5"/>
<dbReference type="SUPFAM" id="SSF52540">
    <property type="entry name" value="P-loop containing nucleoside triphosphate hydrolases"/>
    <property type="match status" value="1"/>
</dbReference>
<dbReference type="InterPro" id="IPR027417">
    <property type="entry name" value="P-loop_NTPase"/>
</dbReference>
<dbReference type="Proteomes" id="UP000286097">
    <property type="component" value="Unassembled WGS sequence"/>
</dbReference>
<sequence length="126" mass="14598">MSFNRPNLTFEVRKKPRGSDKTAMEEFYQFISMTYSKDAVCIVYCMTKQDSEDAVNYLFDRGLSADFYRAGQSATDRHMVQETCQIGQLSIVGAKQKSIKIQLKETILDKDMINAFKQQPWLYVQV</sequence>
<organism evidence="1 2">
    <name type="scientific">Peronospora effusa</name>
    <dbReference type="NCBI Taxonomy" id="542832"/>
    <lineage>
        <taxon>Eukaryota</taxon>
        <taxon>Sar</taxon>
        <taxon>Stramenopiles</taxon>
        <taxon>Oomycota</taxon>
        <taxon>Peronosporomycetes</taxon>
        <taxon>Peronosporales</taxon>
        <taxon>Peronosporaceae</taxon>
        <taxon>Peronospora</taxon>
    </lineage>
</organism>
<reference evidence="1 2" key="1">
    <citation type="submission" date="2018-06" db="EMBL/GenBank/DDBJ databases">
        <title>Comparative genomics of downy mildews reveals potential adaptations to biotrophy.</title>
        <authorList>
            <person name="Fletcher K."/>
            <person name="Klosterman S.J."/>
            <person name="Derevnina L."/>
            <person name="Martin F."/>
            <person name="Koike S."/>
            <person name="Reyes Chin-Wo S."/>
            <person name="Mou B."/>
            <person name="Michelmore R."/>
        </authorList>
    </citation>
    <scope>NUCLEOTIDE SEQUENCE [LARGE SCALE GENOMIC DNA]</scope>
    <source>
        <strain evidence="1 2">R13</strain>
    </source>
</reference>
<dbReference type="VEuPathDB" id="FungiDB:DD237_008023"/>
<dbReference type="OrthoDB" id="10261556at2759"/>
<proteinExistence type="predicted"/>
<comment type="caution">
    <text evidence="1">The sequence shown here is derived from an EMBL/GenBank/DDBJ whole genome shotgun (WGS) entry which is preliminary data.</text>
</comment>
<dbReference type="EMBL" id="QKXF01000404">
    <property type="protein sequence ID" value="RQM11657.1"/>
    <property type="molecule type" value="Genomic_DNA"/>
</dbReference>
<evidence type="ECO:0000313" key="1">
    <source>
        <dbReference type="EMBL" id="RQM11657.1"/>
    </source>
</evidence>
<evidence type="ECO:0000313" key="2">
    <source>
        <dbReference type="Proteomes" id="UP000286097"/>
    </source>
</evidence>
<accession>A0A3R7W0V5</accession>
<name>A0A3R7W0V5_9STRA</name>